<keyword evidence="12" id="KW-1185">Reference proteome</keyword>
<dbReference type="Gene3D" id="2.40.10.10">
    <property type="entry name" value="Trypsin-like serine proteases"/>
    <property type="match status" value="1"/>
</dbReference>
<dbReference type="SUPFAM" id="SSF57424">
    <property type="entry name" value="LDL receptor-like module"/>
    <property type="match status" value="1"/>
</dbReference>
<evidence type="ECO:0000313" key="12">
    <source>
        <dbReference type="Proteomes" id="UP001352852"/>
    </source>
</evidence>
<evidence type="ECO:0000259" key="8">
    <source>
        <dbReference type="PROSITE" id="PS01180"/>
    </source>
</evidence>
<feature type="domain" description="CUB" evidence="8">
    <location>
        <begin position="142"/>
        <end position="253"/>
    </location>
</feature>
<evidence type="ECO:0000256" key="5">
    <source>
        <dbReference type="ARBA" id="ARBA00023157"/>
    </source>
</evidence>
<comment type="caution">
    <text evidence="6">Lacks conserved residue(s) required for the propagation of feature annotation.</text>
</comment>
<dbReference type="PROSITE" id="PS50068">
    <property type="entry name" value="LDLRA_2"/>
    <property type="match status" value="1"/>
</dbReference>
<feature type="domain" description="Peptidase S1" evidence="10">
    <location>
        <begin position="415"/>
        <end position="552"/>
    </location>
</feature>
<feature type="non-terminal residue" evidence="11">
    <location>
        <position position="1"/>
    </location>
</feature>
<dbReference type="PROSITE" id="PS50060">
    <property type="entry name" value="MAM_2"/>
    <property type="match status" value="1"/>
</dbReference>
<feature type="disulfide bond" evidence="7">
    <location>
        <begin position="281"/>
        <end position="296"/>
    </location>
</feature>
<dbReference type="InterPro" id="IPR023415">
    <property type="entry name" value="LDLR_class-A_CS"/>
</dbReference>
<dbReference type="SMART" id="SM00020">
    <property type="entry name" value="Tryp_SPc"/>
    <property type="match status" value="1"/>
</dbReference>
<evidence type="ECO:0000256" key="3">
    <source>
        <dbReference type="ARBA" id="ARBA00022801"/>
    </source>
</evidence>
<protein>
    <recommendedName>
        <fullName evidence="13">Transmembrane serine protease 15</fullName>
    </recommendedName>
</protein>
<feature type="disulfide bond" evidence="7">
    <location>
        <begin position="269"/>
        <end position="287"/>
    </location>
</feature>
<name>A0ABU7E322_9TELE</name>
<dbReference type="PROSITE" id="PS01180">
    <property type="entry name" value="CUB"/>
    <property type="match status" value="1"/>
</dbReference>
<sequence>PLGDPHRRDRFLGKGVLIYSQWRHGKSAATPPPKLGWKYHMFGEDVHRLRVLLSLLSSQPDADVIVLFQKDGNYGNTWNYGQVTLNLTSEAMVEFEALKKGGTWNDIALDDITLSSDPCGDAPPEPTNVPPPTTMPPIPADCGGPLDLWEPNCTFSSPNYPRSYGNMAKCLWTLHALQGQNIQLHFLDFDVEATYDMVEVRDGAGPNSTLMAVLTGSTGPAHDLFSTSNQMTVWFFTDSGGHGRGFRANFTSGVDLGSPAPCAAAQFQCQMGACIHGNGQCDGVVNCPDGSDEADCVILQVNRSSRLQFQVVSTLHTVCSDNWNRQLSDFTCQYLGHRSGEASLLPVLPQDSPFVTITVTSDGTMNTSVSETCSSGEVIALNCTNKPCGLRLVSNVTRDLDQSEDSEPVHGEGRVVGGGNAVRGAWPWMVSLFWRGRHVCGASLIGSDWLLTAAHCVYGKNVHLDYWSAVLGLHVQSNTNSEDVQTRRVDQIVIHIEYNRLSKHGDIAMMHLQQPINFTQWVQPVCLPAQGQSFTAGRKCFIAGWGREAEGG</sequence>
<dbReference type="Pfam" id="PF00057">
    <property type="entry name" value="Ldl_recept_a"/>
    <property type="match status" value="1"/>
</dbReference>
<evidence type="ECO:0000313" key="11">
    <source>
        <dbReference type="EMBL" id="MED6281663.1"/>
    </source>
</evidence>
<dbReference type="SUPFAM" id="SSF56487">
    <property type="entry name" value="SRCR-like"/>
    <property type="match status" value="1"/>
</dbReference>
<feature type="domain" description="MAM" evidence="9">
    <location>
        <begin position="39"/>
        <end position="121"/>
    </location>
</feature>
<dbReference type="InterPro" id="IPR035914">
    <property type="entry name" value="Sperma_CUB_dom_sf"/>
</dbReference>
<dbReference type="InterPro" id="IPR000859">
    <property type="entry name" value="CUB_dom"/>
</dbReference>
<dbReference type="EMBL" id="JAHUTJ010043579">
    <property type="protein sequence ID" value="MED6281663.1"/>
    <property type="molecule type" value="Genomic_DNA"/>
</dbReference>
<dbReference type="Pfam" id="PF15494">
    <property type="entry name" value="SRCR_2"/>
    <property type="match status" value="1"/>
</dbReference>
<evidence type="ECO:0000256" key="6">
    <source>
        <dbReference type="PROSITE-ProRule" id="PRU00059"/>
    </source>
</evidence>
<dbReference type="CDD" id="cd00041">
    <property type="entry name" value="CUB"/>
    <property type="match status" value="1"/>
</dbReference>
<dbReference type="Proteomes" id="UP001352852">
    <property type="component" value="Unassembled WGS sequence"/>
</dbReference>
<keyword evidence="2" id="KW-0645">Protease</keyword>
<keyword evidence="3" id="KW-0378">Hydrolase</keyword>
<dbReference type="InterPro" id="IPR018114">
    <property type="entry name" value="TRYPSIN_HIS"/>
</dbReference>
<dbReference type="InterPro" id="IPR009003">
    <property type="entry name" value="Peptidase_S1_PA"/>
</dbReference>
<keyword evidence="4" id="KW-0720">Serine protease</keyword>
<dbReference type="InterPro" id="IPR001254">
    <property type="entry name" value="Trypsin_dom"/>
</dbReference>
<evidence type="ECO:0000259" key="10">
    <source>
        <dbReference type="PROSITE" id="PS50240"/>
    </source>
</evidence>
<evidence type="ECO:0000256" key="2">
    <source>
        <dbReference type="ARBA" id="ARBA00022670"/>
    </source>
</evidence>
<dbReference type="InterPro" id="IPR001190">
    <property type="entry name" value="SRCR"/>
</dbReference>
<dbReference type="Pfam" id="PF00629">
    <property type="entry name" value="MAM"/>
    <property type="match status" value="1"/>
</dbReference>
<proteinExistence type="inferred from homology"/>
<feature type="disulfide bond" evidence="7">
    <location>
        <begin position="262"/>
        <end position="274"/>
    </location>
</feature>
<dbReference type="PROSITE" id="PS01209">
    <property type="entry name" value="LDLRA_1"/>
    <property type="match status" value="1"/>
</dbReference>
<dbReference type="PANTHER" id="PTHR24252">
    <property type="entry name" value="ACROSIN-RELATED"/>
    <property type="match status" value="1"/>
</dbReference>
<dbReference type="Gene3D" id="2.60.120.200">
    <property type="match status" value="1"/>
</dbReference>
<organism evidence="11 12">
    <name type="scientific">Characodon lateralis</name>
    <dbReference type="NCBI Taxonomy" id="208331"/>
    <lineage>
        <taxon>Eukaryota</taxon>
        <taxon>Metazoa</taxon>
        <taxon>Chordata</taxon>
        <taxon>Craniata</taxon>
        <taxon>Vertebrata</taxon>
        <taxon>Euteleostomi</taxon>
        <taxon>Actinopterygii</taxon>
        <taxon>Neopterygii</taxon>
        <taxon>Teleostei</taxon>
        <taxon>Neoteleostei</taxon>
        <taxon>Acanthomorphata</taxon>
        <taxon>Ovalentaria</taxon>
        <taxon>Atherinomorphae</taxon>
        <taxon>Cyprinodontiformes</taxon>
        <taxon>Goodeidae</taxon>
        <taxon>Characodon</taxon>
    </lineage>
</organism>
<dbReference type="Pfam" id="PF00089">
    <property type="entry name" value="Trypsin"/>
    <property type="match status" value="1"/>
</dbReference>
<dbReference type="PANTHER" id="PTHR24252:SF16">
    <property type="entry name" value="TRANSMEMBRANE SERINE PROTEASE 15"/>
    <property type="match status" value="1"/>
</dbReference>
<evidence type="ECO:0000259" key="9">
    <source>
        <dbReference type="PROSITE" id="PS50060"/>
    </source>
</evidence>
<dbReference type="InterPro" id="IPR036055">
    <property type="entry name" value="LDL_receptor-like_sf"/>
</dbReference>
<gene>
    <name evidence="11" type="ORF">CHARACLAT_023968</name>
</gene>
<dbReference type="SMART" id="SM00192">
    <property type="entry name" value="LDLa"/>
    <property type="match status" value="1"/>
</dbReference>
<dbReference type="InterPro" id="IPR013320">
    <property type="entry name" value="ConA-like_dom_sf"/>
</dbReference>
<dbReference type="PROSITE" id="PS00134">
    <property type="entry name" value="TRYPSIN_HIS"/>
    <property type="match status" value="1"/>
</dbReference>
<dbReference type="SUPFAM" id="SSF50494">
    <property type="entry name" value="Trypsin-like serine proteases"/>
    <property type="match status" value="1"/>
</dbReference>
<comment type="similarity">
    <text evidence="1">Belongs to the DMBT1 family.</text>
</comment>
<dbReference type="SMART" id="SM00042">
    <property type="entry name" value="CUB"/>
    <property type="match status" value="1"/>
</dbReference>
<accession>A0ABU7E322</accession>
<dbReference type="InterPro" id="IPR001314">
    <property type="entry name" value="Peptidase_S1A"/>
</dbReference>
<dbReference type="InterPro" id="IPR002172">
    <property type="entry name" value="LDrepeatLR_classA_rpt"/>
</dbReference>
<evidence type="ECO:0000256" key="7">
    <source>
        <dbReference type="PROSITE-ProRule" id="PRU00124"/>
    </source>
</evidence>
<keyword evidence="5 7" id="KW-1015">Disulfide bond</keyword>
<evidence type="ECO:0000256" key="1">
    <source>
        <dbReference type="ARBA" id="ARBA00009931"/>
    </source>
</evidence>
<dbReference type="CDD" id="cd00190">
    <property type="entry name" value="Tryp_SPc"/>
    <property type="match status" value="1"/>
</dbReference>
<dbReference type="SMART" id="SM00137">
    <property type="entry name" value="MAM"/>
    <property type="match status" value="1"/>
</dbReference>
<dbReference type="PROSITE" id="PS50240">
    <property type="entry name" value="TRYPSIN_DOM"/>
    <property type="match status" value="1"/>
</dbReference>
<dbReference type="Gene3D" id="2.60.120.290">
    <property type="entry name" value="Spermadhesin, CUB domain"/>
    <property type="match status" value="1"/>
</dbReference>
<dbReference type="CDD" id="cd00112">
    <property type="entry name" value="LDLa"/>
    <property type="match status" value="1"/>
</dbReference>
<dbReference type="PRINTS" id="PR00722">
    <property type="entry name" value="CHYMOTRYPSIN"/>
</dbReference>
<dbReference type="Pfam" id="PF00431">
    <property type="entry name" value="CUB"/>
    <property type="match status" value="1"/>
</dbReference>
<reference evidence="11 12" key="1">
    <citation type="submission" date="2021-06" db="EMBL/GenBank/DDBJ databases">
        <authorList>
            <person name="Palmer J.M."/>
        </authorList>
    </citation>
    <scope>NUCLEOTIDE SEQUENCE [LARGE SCALE GENOMIC DNA]</scope>
    <source>
        <strain evidence="11 12">CL_MEX2019</strain>
        <tissue evidence="11">Muscle</tissue>
    </source>
</reference>
<dbReference type="SUPFAM" id="SSF49899">
    <property type="entry name" value="Concanavalin A-like lectins/glucanases"/>
    <property type="match status" value="1"/>
</dbReference>
<dbReference type="InterPro" id="IPR036772">
    <property type="entry name" value="SRCR-like_dom_sf"/>
</dbReference>
<dbReference type="InterPro" id="IPR043504">
    <property type="entry name" value="Peptidase_S1_PA_chymotrypsin"/>
</dbReference>
<dbReference type="Gene3D" id="4.10.400.10">
    <property type="entry name" value="Low-density Lipoprotein Receptor"/>
    <property type="match status" value="1"/>
</dbReference>
<evidence type="ECO:0008006" key="13">
    <source>
        <dbReference type="Google" id="ProtNLM"/>
    </source>
</evidence>
<dbReference type="InterPro" id="IPR000998">
    <property type="entry name" value="MAM_dom"/>
</dbReference>
<comment type="caution">
    <text evidence="11">The sequence shown here is derived from an EMBL/GenBank/DDBJ whole genome shotgun (WGS) entry which is preliminary data.</text>
</comment>
<evidence type="ECO:0000256" key="4">
    <source>
        <dbReference type="ARBA" id="ARBA00022825"/>
    </source>
</evidence>
<dbReference type="SUPFAM" id="SSF49854">
    <property type="entry name" value="Spermadhesin, CUB domain"/>
    <property type="match status" value="1"/>
</dbReference>